<dbReference type="EMBL" id="LKKS01000078">
    <property type="protein sequence ID" value="KPM64707.1"/>
    <property type="molecule type" value="Genomic_DNA"/>
</dbReference>
<dbReference type="Proteomes" id="UP000185146">
    <property type="component" value="Chromosome"/>
</dbReference>
<dbReference type="EMBL" id="CP018743">
    <property type="protein sequence ID" value="APO80237.1"/>
    <property type="molecule type" value="Genomic_DNA"/>
</dbReference>
<name>A0A0P7D699_PSEPU</name>
<reference evidence="2 3" key="1">
    <citation type="submission" date="2015-10" db="EMBL/GenBank/DDBJ databases">
        <title>Pseudomonas putida clinical strains.</title>
        <authorList>
            <person name="Molina L."/>
            <person name="Udaondo Z."/>
        </authorList>
    </citation>
    <scope>NUCLEOTIDE SEQUENCE [LARGE SCALE GENOMIC DNA]</scope>
    <source>
        <strain evidence="2 3">HB13667</strain>
    </source>
</reference>
<dbReference type="AlphaFoldDB" id="A0A0P7D699"/>
<gene>
    <name evidence="1" type="ORF">BL240_01500</name>
    <name evidence="2" type="ORF">HB13667_13105</name>
</gene>
<organism evidence="2 3">
    <name type="scientific">Pseudomonas putida</name>
    <name type="common">Arthrobacter siderocapsulatus</name>
    <dbReference type="NCBI Taxonomy" id="303"/>
    <lineage>
        <taxon>Bacteria</taxon>
        <taxon>Pseudomonadati</taxon>
        <taxon>Pseudomonadota</taxon>
        <taxon>Gammaproteobacteria</taxon>
        <taxon>Pseudomonadales</taxon>
        <taxon>Pseudomonadaceae</taxon>
        <taxon>Pseudomonas</taxon>
    </lineage>
</organism>
<evidence type="ECO:0008006" key="5">
    <source>
        <dbReference type="Google" id="ProtNLM"/>
    </source>
</evidence>
<dbReference type="GeneID" id="92664086"/>
<sequence>MVASENISEMTMKKLVPDPPVTDLTYQAAKSQATQVMDILSNTILQYLDAEAPDLRSTLLENMSTQTALLHALLAHIKAQEAQA</sequence>
<evidence type="ECO:0000313" key="1">
    <source>
        <dbReference type="EMBL" id="APO80237.1"/>
    </source>
</evidence>
<dbReference type="RefSeq" id="WP_013970985.1">
    <property type="nucleotide sequence ID" value="NZ_CP018743.1"/>
</dbReference>
<dbReference type="Proteomes" id="UP000050437">
    <property type="component" value="Unassembled WGS sequence"/>
</dbReference>
<proteinExistence type="predicted"/>
<evidence type="ECO:0000313" key="2">
    <source>
        <dbReference type="EMBL" id="KPM64707.1"/>
    </source>
</evidence>
<accession>A0A1L5PJ21</accession>
<evidence type="ECO:0000313" key="3">
    <source>
        <dbReference type="Proteomes" id="UP000050437"/>
    </source>
</evidence>
<evidence type="ECO:0000313" key="4">
    <source>
        <dbReference type="Proteomes" id="UP000185146"/>
    </source>
</evidence>
<accession>A0A0P7D699</accession>
<reference evidence="1 4" key="2">
    <citation type="submission" date="2016-12" db="EMBL/GenBank/DDBJ databases">
        <title>Draft Genome Sequence of Mercury Resistant Pseudomonas DRA525.</title>
        <authorList>
            <person name="Drace K.M."/>
        </authorList>
    </citation>
    <scope>NUCLEOTIDE SEQUENCE [LARGE SCALE GENOMIC DNA]</scope>
    <source>
        <strain evidence="1 4">DRA525</strain>
    </source>
</reference>
<protein>
    <recommendedName>
        <fullName evidence="5">DUF3077 domain-containing protein</fullName>
    </recommendedName>
</protein>